<keyword evidence="4" id="KW-1185">Reference proteome</keyword>
<feature type="compositionally biased region" description="Polar residues" evidence="1">
    <location>
        <begin position="187"/>
        <end position="201"/>
    </location>
</feature>
<dbReference type="PANTHER" id="PTHR46319">
    <property type="entry name" value="ZINC FINGER FYVE DOMAIN-CONTAINING PROTEIN"/>
    <property type="match status" value="1"/>
</dbReference>
<dbReference type="GO" id="GO:0031901">
    <property type="term" value="C:early endosome membrane"/>
    <property type="evidence" value="ECO:0007669"/>
    <property type="project" value="TreeGrafter"/>
</dbReference>
<dbReference type="PANTHER" id="PTHR46319:SF3">
    <property type="entry name" value="ZINC FINGER FYVE DOMAIN-CONTAINING PROTEIN"/>
    <property type="match status" value="1"/>
</dbReference>
<dbReference type="GO" id="GO:0016197">
    <property type="term" value="P:endosomal transport"/>
    <property type="evidence" value="ECO:0007669"/>
    <property type="project" value="TreeGrafter"/>
</dbReference>
<feature type="compositionally biased region" description="Polar residues" evidence="1">
    <location>
        <begin position="121"/>
        <end position="143"/>
    </location>
</feature>
<evidence type="ECO:0000313" key="4">
    <source>
        <dbReference type="Proteomes" id="UP000286415"/>
    </source>
</evidence>
<dbReference type="Gene3D" id="3.30.1360.220">
    <property type="entry name" value="Domain of unknown function (DUF3480), N-terminal subdomain"/>
    <property type="match status" value="1"/>
</dbReference>
<comment type="caution">
    <text evidence="3">The sequence shown here is derived from an EMBL/GenBank/DDBJ whole genome shotgun (WGS) entry which is preliminary data.</text>
</comment>
<dbReference type="Pfam" id="PF11979">
    <property type="entry name" value="SARA_C"/>
    <property type="match status" value="2"/>
</dbReference>
<reference evidence="3 4" key="2">
    <citation type="journal article" date="2021" name="Genomics">
        <title>High-quality reference genome for Clonorchis sinensis.</title>
        <authorList>
            <person name="Young N.D."/>
            <person name="Stroehlein A.J."/>
            <person name="Kinkar L."/>
            <person name="Wang T."/>
            <person name="Sohn W.M."/>
            <person name="Chang B.C.H."/>
            <person name="Kaur P."/>
            <person name="Weisz D."/>
            <person name="Dudchenko O."/>
            <person name="Aiden E.L."/>
            <person name="Korhonen P.K."/>
            <person name="Gasser R.B."/>
        </authorList>
    </citation>
    <scope>NUCLEOTIDE SEQUENCE [LARGE SCALE GENOMIC DNA]</scope>
    <source>
        <strain evidence="3">Cs-k2</strain>
    </source>
</reference>
<dbReference type="OrthoDB" id="5872154at2759"/>
<reference evidence="3 4" key="1">
    <citation type="journal article" date="2018" name="Biotechnol. Adv.">
        <title>Improved genomic resources and new bioinformatic workflow for the carcinogenic parasite Clonorchis sinensis: Biotechnological implications.</title>
        <authorList>
            <person name="Wang D."/>
            <person name="Korhonen P.K."/>
            <person name="Gasser R.B."/>
            <person name="Young N.D."/>
        </authorList>
    </citation>
    <scope>NUCLEOTIDE SEQUENCE [LARGE SCALE GENOMIC DNA]</scope>
    <source>
        <strain evidence="3">Cs-k2</strain>
    </source>
</reference>
<dbReference type="EMBL" id="NIRI02000056">
    <property type="protein sequence ID" value="KAG5443430.1"/>
    <property type="molecule type" value="Genomic_DNA"/>
</dbReference>
<dbReference type="STRING" id="79923.A0A419PP29"/>
<evidence type="ECO:0000313" key="3">
    <source>
        <dbReference type="EMBL" id="KAG5443430.1"/>
    </source>
</evidence>
<dbReference type="AlphaFoldDB" id="A0A419PP29"/>
<accession>A0A419PP29</accession>
<gene>
    <name evidence="3" type="ORF">CSKR_108861</name>
</gene>
<name>A0A419PP29_CLOSI</name>
<evidence type="ECO:0000256" key="1">
    <source>
        <dbReference type="SAM" id="MobiDB-lite"/>
    </source>
</evidence>
<dbReference type="InterPro" id="IPR022557">
    <property type="entry name" value="SARA-like_C"/>
</dbReference>
<proteinExistence type="predicted"/>
<evidence type="ECO:0000259" key="2">
    <source>
        <dbReference type="SMART" id="SM01421"/>
    </source>
</evidence>
<feature type="region of interest" description="Disordered" evidence="1">
    <location>
        <begin position="121"/>
        <end position="244"/>
    </location>
</feature>
<dbReference type="SMART" id="SM01421">
    <property type="entry name" value="DUF3480"/>
    <property type="match status" value="1"/>
</dbReference>
<protein>
    <submittedName>
        <fullName evidence="3">Zinc finger FYVE domain-containing protein 9</fullName>
    </submittedName>
</protein>
<organism evidence="3 4">
    <name type="scientific">Clonorchis sinensis</name>
    <name type="common">Chinese liver fluke</name>
    <dbReference type="NCBI Taxonomy" id="79923"/>
    <lineage>
        <taxon>Eukaryota</taxon>
        <taxon>Metazoa</taxon>
        <taxon>Spiralia</taxon>
        <taxon>Lophotrochozoa</taxon>
        <taxon>Platyhelminthes</taxon>
        <taxon>Trematoda</taxon>
        <taxon>Digenea</taxon>
        <taxon>Opisthorchiida</taxon>
        <taxon>Opisthorchiata</taxon>
        <taxon>Opisthorchiidae</taxon>
        <taxon>Clonorchis</taxon>
    </lineage>
</organism>
<feature type="domain" description="Smad anchor for receptor activation-like C-terminal" evidence="2">
    <location>
        <begin position="558"/>
        <end position="1006"/>
    </location>
</feature>
<sequence length="1049" mass="114845">MSFPDIMTSTSSSSAGQCALEIHPSEDDSFCGLCDMTSAENYTAVRCTDLKMEPTFPSRSSCSPLVPQSGSATADIISELLPQVSASQPQSAHSVQTFSMSRATAASVFSPLTFEVTSAFSQNQSPSGKSSALPQSKSASANDSQKRHTRPIADTSQGPQLPVHSVKRPSSLPIPSYMRTPRRPCTLSVQSANPVPSSPLSVQPIEPFILPKPPEDLSQTRVAPKTERSIPDSTAGNLKRHTPLQQVELHSPKRQRSVTGAYNSTLPGCFWFAMHNESSVIPCVTSSSPEDSLGNCRPNTFITKNNNLELAFRARCDSLLYPIDSDPISGDKMVTTQATSQAQAAWPPLVVSFHAELVLQYSPSPALLVSLLDCEKQNDVIKPIQWNRPQGCESLDDLNSKEASVQSSDWIPPGITLAITRNVHVYVHATQLSCCVKQSSWCFASRGFDSLGQNEVVITVRRRPQELLPPLFIYRYYQLLYLAITDNSALSLTSDTITLERLSDPTGSRITHGSFLYARFPSEHSTVTGDSVSSGSSNEWAGLLLFKPTHQCLRGLQLPNSPFLFGTLVHSDEVMWARQVPLRLLLRLGKASRSYPTPLVCDLNRKPVYARSSEASILDLVLNNNVCVDTAVSPSREVCRLDELRIRLCSPDTLNVQSVASRSSETLEILIPAEAEGKLRRFISSLSSDCSTFILLGGLDLDSDSHLVCLQSCSSLADCSSSREQLTRLADSRSPTQKVEYFTEAISIANVARKKTGATFVVFSVASQFGVHIVEDGLLVQLKKCQFGELLSSLKLRRDFHLTQSVHDASAGSEFTVPGESTSELTLKWLNSSTTALAMEPVECLLESWVDMQPLKSSNTYLVPLAYQLIHYLGATRPRQSNWETDVTFSNGIAETPRIVWSWVNIFAGQELASVTDQRFKESLGFGRLADEIAAAFTEALYPYAGELRTQNLTRIGLRVRLQPPDQVGFEVSGMAPDGASDKAIVLLSDQVAFSESLDSMLLPVLNSWVQHIRFSADVASDSERPGAAYDMVDGNHVLTLELHIYILD</sequence>
<dbReference type="Proteomes" id="UP000286415">
    <property type="component" value="Unassembled WGS sequence"/>
</dbReference>
<dbReference type="Gene3D" id="3.30.500.40">
    <property type="match status" value="1"/>
</dbReference>
<dbReference type="InParanoid" id="A0A419PP29"/>